<dbReference type="EMBL" id="CP001778">
    <property type="protein sequence ID" value="ADD42766.1"/>
    <property type="molecule type" value="Genomic_DNA"/>
</dbReference>
<keyword evidence="2" id="KW-1185">Reference proteome</keyword>
<dbReference type="KEGG" id="sna:Snas_3095"/>
<name>D3QAI3_STANL</name>
<evidence type="ECO:0000313" key="2">
    <source>
        <dbReference type="Proteomes" id="UP000000844"/>
    </source>
</evidence>
<dbReference type="SUPFAM" id="SSF50475">
    <property type="entry name" value="FMN-binding split barrel"/>
    <property type="match status" value="1"/>
</dbReference>
<dbReference type="InterPro" id="IPR024747">
    <property type="entry name" value="Pyridox_Oxase-rel"/>
</dbReference>
<dbReference type="InterPro" id="IPR012349">
    <property type="entry name" value="Split_barrel_FMN-bd"/>
</dbReference>
<accession>D3QAI3</accession>
<evidence type="ECO:0000313" key="1">
    <source>
        <dbReference type="EMBL" id="ADD42766.1"/>
    </source>
</evidence>
<protein>
    <recommendedName>
        <fullName evidence="3">Pyridoxamine 5'-phosphate oxidase-related FMN-binding protein</fullName>
    </recommendedName>
</protein>
<dbReference type="Pfam" id="PF12900">
    <property type="entry name" value="Pyridox_ox_2"/>
    <property type="match status" value="1"/>
</dbReference>
<reference evidence="1 2" key="1">
    <citation type="journal article" date="2009" name="Stand. Genomic Sci.">
        <title>Complete genome sequence of Stackebrandtia nassauensis type strain (LLR-40K-21).</title>
        <authorList>
            <person name="Munk C."/>
            <person name="Lapidus A."/>
            <person name="Copeland A."/>
            <person name="Jando M."/>
            <person name="Mayilraj S."/>
            <person name="Glavina Del Rio T."/>
            <person name="Nolan M."/>
            <person name="Chen F."/>
            <person name="Lucas S."/>
            <person name="Tice H."/>
            <person name="Cheng J.F."/>
            <person name="Han C."/>
            <person name="Detter J.C."/>
            <person name="Bruce D."/>
            <person name="Goodwin L."/>
            <person name="Chain P."/>
            <person name="Pitluck S."/>
            <person name="Goker M."/>
            <person name="Ovchinikova G."/>
            <person name="Pati A."/>
            <person name="Ivanova N."/>
            <person name="Mavromatis K."/>
            <person name="Chen A."/>
            <person name="Palaniappan K."/>
            <person name="Land M."/>
            <person name="Hauser L."/>
            <person name="Chang Y.J."/>
            <person name="Jeffries C.D."/>
            <person name="Bristow J."/>
            <person name="Eisen J.A."/>
            <person name="Markowitz V."/>
            <person name="Hugenholtz P."/>
            <person name="Kyrpides N.C."/>
            <person name="Klenk H.P."/>
        </authorList>
    </citation>
    <scope>NUCLEOTIDE SEQUENCE [LARGE SCALE GENOMIC DNA]</scope>
    <source>
        <strain evidence="2">DSM 44728 / CIP 108903 / NRRL B-16338 / NBRC 102104 / LLR-40K-21</strain>
    </source>
</reference>
<gene>
    <name evidence="1" type="ordered locus">Snas_3095</name>
</gene>
<evidence type="ECO:0008006" key="3">
    <source>
        <dbReference type="Google" id="ProtNLM"/>
    </source>
</evidence>
<dbReference type="Gene3D" id="2.30.110.10">
    <property type="entry name" value="Electron Transport, Fmn-binding Protein, Chain A"/>
    <property type="match status" value="1"/>
</dbReference>
<proteinExistence type="predicted"/>
<dbReference type="HOGENOM" id="CLU_127487_1_1_11"/>
<dbReference type="AlphaFoldDB" id="D3QAI3"/>
<organism evidence="1 2">
    <name type="scientific">Stackebrandtia nassauensis (strain DSM 44728 / CIP 108903 / NRRL B-16338 / NBRC 102104 / LLR-40K-21)</name>
    <dbReference type="NCBI Taxonomy" id="446470"/>
    <lineage>
        <taxon>Bacteria</taxon>
        <taxon>Bacillati</taxon>
        <taxon>Actinomycetota</taxon>
        <taxon>Actinomycetes</taxon>
        <taxon>Glycomycetales</taxon>
        <taxon>Glycomycetaceae</taxon>
        <taxon>Stackebrandtia</taxon>
    </lineage>
</organism>
<dbReference type="STRING" id="446470.Snas_3095"/>
<dbReference type="eggNOG" id="COG3467">
    <property type="taxonomic scope" value="Bacteria"/>
</dbReference>
<dbReference type="OrthoDB" id="5193072at2"/>
<sequence>MEGHGDTENNNAHASEAVSRGNGVVTLDTITTRECVDLLRESTVGRLGVTDRAMPMILPVNFQVYNDWVVVRTVPGSTMAEAARNSVVAFEVDQADFSKRTGWSVVVVGHASLISGGPVFETLCGLDLLAWAPHEEDGFLVIKMERVSGRRLAIAAESGTGIQK</sequence>
<dbReference type="RefSeq" id="WP_013018337.1">
    <property type="nucleotide sequence ID" value="NC_013947.1"/>
</dbReference>
<dbReference type="Proteomes" id="UP000000844">
    <property type="component" value="Chromosome"/>
</dbReference>